<dbReference type="EMBL" id="CVQI01025113">
    <property type="protein sequence ID" value="CRK32848.1"/>
    <property type="molecule type" value="Genomic_DNA"/>
</dbReference>
<accession>A0A0G4MEY6</accession>
<organism evidence="2 3">
    <name type="scientific">Verticillium longisporum</name>
    <name type="common">Verticillium dahliae var. longisporum</name>
    <dbReference type="NCBI Taxonomy" id="100787"/>
    <lineage>
        <taxon>Eukaryota</taxon>
        <taxon>Fungi</taxon>
        <taxon>Dikarya</taxon>
        <taxon>Ascomycota</taxon>
        <taxon>Pezizomycotina</taxon>
        <taxon>Sordariomycetes</taxon>
        <taxon>Hypocreomycetidae</taxon>
        <taxon>Glomerellales</taxon>
        <taxon>Plectosphaerellaceae</taxon>
        <taxon>Verticillium</taxon>
    </lineage>
</organism>
<protein>
    <submittedName>
        <fullName evidence="2">Uncharacterized protein</fullName>
    </submittedName>
</protein>
<feature type="region of interest" description="Disordered" evidence="1">
    <location>
        <begin position="86"/>
        <end position="121"/>
    </location>
</feature>
<name>A0A0G4MEY6_VERLO</name>
<dbReference type="AlphaFoldDB" id="A0A0G4MEY6"/>
<proteinExistence type="predicted"/>
<sequence length="188" mass="20762">MPERRHAGEKMEGECHQANFRFVAPTSGTPSDIFLVSAPFDVEDSKLPLCFLLTPHETGQARGRARHQRWPKLAPASVQLIIRRPYPRDFPQGSSGATRGGECRGVVGREESPREEQKQPKCRNMLGDCTSGHRTYQALCVQAGNSPHRRRRTGFKATNELVSSGDGAVNVTDGRAQDTNGNVILARR</sequence>
<evidence type="ECO:0000313" key="3">
    <source>
        <dbReference type="Proteomes" id="UP000045706"/>
    </source>
</evidence>
<dbReference type="Proteomes" id="UP000045706">
    <property type="component" value="Unassembled WGS sequence"/>
</dbReference>
<feature type="compositionally biased region" description="Basic and acidic residues" evidence="1">
    <location>
        <begin position="107"/>
        <end position="119"/>
    </location>
</feature>
<reference evidence="3" key="1">
    <citation type="submission" date="2015-05" db="EMBL/GenBank/DDBJ databases">
        <authorList>
            <person name="Fogelqvist Johan"/>
        </authorList>
    </citation>
    <scope>NUCLEOTIDE SEQUENCE [LARGE SCALE GENOMIC DNA]</scope>
</reference>
<evidence type="ECO:0000313" key="2">
    <source>
        <dbReference type="EMBL" id="CRK32848.1"/>
    </source>
</evidence>
<gene>
    <name evidence="2" type="ORF">BN1723_014686</name>
</gene>
<evidence type="ECO:0000256" key="1">
    <source>
        <dbReference type="SAM" id="MobiDB-lite"/>
    </source>
</evidence>